<organism evidence="1">
    <name type="scientific">marine sediment metagenome</name>
    <dbReference type="NCBI Taxonomy" id="412755"/>
    <lineage>
        <taxon>unclassified sequences</taxon>
        <taxon>metagenomes</taxon>
        <taxon>ecological metagenomes</taxon>
    </lineage>
</organism>
<accession>X0XWH9</accession>
<dbReference type="AlphaFoldDB" id="X0XWH9"/>
<comment type="caution">
    <text evidence="1">The sequence shown here is derived from an EMBL/GenBank/DDBJ whole genome shotgun (WGS) entry which is preliminary data.</text>
</comment>
<dbReference type="EMBL" id="BARS01055651">
    <property type="protein sequence ID" value="GAG47725.1"/>
    <property type="molecule type" value="Genomic_DNA"/>
</dbReference>
<gene>
    <name evidence="1" type="ORF">S01H1_82125</name>
</gene>
<reference evidence="1" key="1">
    <citation type="journal article" date="2014" name="Front. Microbiol.">
        <title>High frequency of phylogenetically diverse reductive dehalogenase-homologous genes in deep subseafloor sedimentary metagenomes.</title>
        <authorList>
            <person name="Kawai M."/>
            <person name="Futagami T."/>
            <person name="Toyoda A."/>
            <person name="Takaki Y."/>
            <person name="Nishi S."/>
            <person name="Hori S."/>
            <person name="Arai W."/>
            <person name="Tsubouchi T."/>
            <person name="Morono Y."/>
            <person name="Uchiyama I."/>
            <person name="Ito T."/>
            <person name="Fujiyama A."/>
            <person name="Inagaki F."/>
            <person name="Takami H."/>
        </authorList>
    </citation>
    <scope>NUCLEOTIDE SEQUENCE</scope>
    <source>
        <strain evidence="1">Expedition CK06-06</strain>
    </source>
</reference>
<dbReference type="Gene3D" id="3.40.190.10">
    <property type="entry name" value="Periplasmic binding protein-like II"/>
    <property type="match status" value="1"/>
</dbReference>
<dbReference type="SUPFAM" id="SSF53850">
    <property type="entry name" value="Periplasmic binding protein-like II"/>
    <property type="match status" value="1"/>
</dbReference>
<evidence type="ECO:0000313" key="1">
    <source>
        <dbReference type="EMBL" id="GAG47725.1"/>
    </source>
</evidence>
<sequence>MIMGAISLIFPVQSSAEKVELAMWWWGEQDNVGMEDYLNSVARKYEEQNPGVTVNLVLQGTDETVPAVQAADAYLRKINPKLRFIQAKAMCRGDPYDYGYTELTDSVVTESKHAYEQVRKSQEG</sequence>
<proteinExistence type="predicted"/>
<name>X0XWH9_9ZZZZ</name>
<protein>
    <submittedName>
        <fullName evidence="1">Uncharacterized protein</fullName>
    </submittedName>
</protein>